<dbReference type="Pfam" id="PF14025">
    <property type="entry name" value="DUF4241"/>
    <property type="match status" value="1"/>
</dbReference>
<proteinExistence type="predicted"/>
<protein>
    <submittedName>
        <fullName evidence="1">DUF4241 domain-containing protein</fullName>
    </submittedName>
</protein>
<gene>
    <name evidence="1" type="ORF">ACFP3V_00110</name>
</gene>
<reference evidence="2" key="1">
    <citation type="journal article" date="2019" name="Int. J. Syst. Evol. Microbiol.">
        <title>The Global Catalogue of Microorganisms (GCM) 10K type strain sequencing project: providing services to taxonomists for standard genome sequencing and annotation.</title>
        <authorList>
            <consortium name="The Broad Institute Genomics Platform"/>
            <consortium name="The Broad Institute Genome Sequencing Center for Infectious Disease"/>
            <person name="Wu L."/>
            <person name="Ma J."/>
        </authorList>
    </citation>
    <scope>NUCLEOTIDE SEQUENCE [LARGE SCALE GENOMIC DNA]</scope>
    <source>
        <strain evidence="2">JCM 4816</strain>
    </source>
</reference>
<sequence length="224" mass="23800">MPLVAPDVERLFTAGTWYDCGRGLSATVTNLPAAELSLPTGQVAACDPFVGLGDDVEPFVEVVDPGTYPVVLSVVEVAREEDPSFAHERVAAAWLKVSEEPTVRWSLALTEGQSAESLDDNEFYGYGVDAGTGCFVDAAGTIPLGDLLDEYGEPLADAMYGEESMNCLPASMTDDEGRYQFVAFPSGWGDGSYPTWVGHDESGAVTGFVTEFLIVPQPGRESAA</sequence>
<evidence type="ECO:0000313" key="2">
    <source>
        <dbReference type="Proteomes" id="UP001596174"/>
    </source>
</evidence>
<dbReference type="InterPro" id="IPR025335">
    <property type="entry name" value="DUF4241"/>
</dbReference>
<name>A0ABW1FUJ1_9ACTN</name>
<organism evidence="1 2">
    <name type="scientific">Streptacidiphilus monticola</name>
    <dbReference type="NCBI Taxonomy" id="2161674"/>
    <lineage>
        <taxon>Bacteria</taxon>
        <taxon>Bacillati</taxon>
        <taxon>Actinomycetota</taxon>
        <taxon>Actinomycetes</taxon>
        <taxon>Kitasatosporales</taxon>
        <taxon>Streptomycetaceae</taxon>
        <taxon>Streptacidiphilus</taxon>
    </lineage>
</organism>
<evidence type="ECO:0000313" key="1">
    <source>
        <dbReference type="EMBL" id="MFC5905628.1"/>
    </source>
</evidence>
<dbReference type="Proteomes" id="UP001596174">
    <property type="component" value="Unassembled WGS sequence"/>
</dbReference>
<accession>A0ABW1FUJ1</accession>
<dbReference type="RefSeq" id="WP_380578240.1">
    <property type="nucleotide sequence ID" value="NZ_JBHSQJ010000001.1"/>
</dbReference>
<comment type="caution">
    <text evidence="1">The sequence shown here is derived from an EMBL/GenBank/DDBJ whole genome shotgun (WGS) entry which is preliminary data.</text>
</comment>
<dbReference type="EMBL" id="JBHSQJ010000001">
    <property type="protein sequence ID" value="MFC5905628.1"/>
    <property type="molecule type" value="Genomic_DNA"/>
</dbReference>
<keyword evidence="2" id="KW-1185">Reference proteome</keyword>